<dbReference type="Proteomes" id="UP000887013">
    <property type="component" value="Unassembled WGS sequence"/>
</dbReference>
<gene>
    <name evidence="1" type="ORF">NPIL_593671</name>
</gene>
<reference evidence="1" key="1">
    <citation type="submission" date="2020-08" db="EMBL/GenBank/DDBJ databases">
        <title>Multicomponent nature underlies the extraordinary mechanical properties of spider dragline silk.</title>
        <authorList>
            <person name="Kono N."/>
            <person name="Nakamura H."/>
            <person name="Mori M."/>
            <person name="Yoshida Y."/>
            <person name="Ohtoshi R."/>
            <person name="Malay A.D."/>
            <person name="Moran D.A.P."/>
            <person name="Tomita M."/>
            <person name="Numata K."/>
            <person name="Arakawa K."/>
        </authorList>
    </citation>
    <scope>NUCLEOTIDE SEQUENCE</scope>
</reference>
<dbReference type="EMBL" id="BMAW01105688">
    <property type="protein sequence ID" value="GFT20434.1"/>
    <property type="molecule type" value="Genomic_DNA"/>
</dbReference>
<accession>A0A8X6TIC7</accession>
<dbReference type="AlphaFoldDB" id="A0A8X6TIC7"/>
<name>A0A8X6TIC7_NEPPI</name>
<protein>
    <submittedName>
        <fullName evidence="1">Uncharacterized protein</fullName>
    </submittedName>
</protein>
<sequence length="133" mass="15779">MTRSKLTYSSWNKLKRVLTWCLGNARQPAENKQHTTNAEKTIVKCVQKIHFYSVLSFPNTGKQWLSRNRILPLTPFIDDSRLFRMICKQKNSRFPKEKKYPFLFSKGHYIVDLLLIITTKHCCLLVQNSFRQQ</sequence>
<evidence type="ECO:0000313" key="1">
    <source>
        <dbReference type="EMBL" id="GFT20434.1"/>
    </source>
</evidence>
<organism evidence="1 2">
    <name type="scientific">Nephila pilipes</name>
    <name type="common">Giant wood spider</name>
    <name type="synonym">Nephila maculata</name>
    <dbReference type="NCBI Taxonomy" id="299642"/>
    <lineage>
        <taxon>Eukaryota</taxon>
        <taxon>Metazoa</taxon>
        <taxon>Ecdysozoa</taxon>
        <taxon>Arthropoda</taxon>
        <taxon>Chelicerata</taxon>
        <taxon>Arachnida</taxon>
        <taxon>Araneae</taxon>
        <taxon>Araneomorphae</taxon>
        <taxon>Entelegynae</taxon>
        <taxon>Araneoidea</taxon>
        <taxon>Nephilidae</taxon>
        <taxon>Nephila</taxon>
    </lineage>
</organism>
<proteinExistence type="predicted"/>
<keyword evidence="2" id="KW-1185">Reference proteome</keyword>
<evidence type="ECO:0000313" key="2">
    <source>
        <dbReference type="Proteomes" id="UP000887013"/>
    </source>
</evidence>
<comment type="caution">
    <text evidence="1">The sequence shown here is derived from an EMBL/GenBank/DDBJ whole genome shotgun (WGS) entry which is preliminary data.</text>
</comment>